<keyword evidence="5" id="KW-0410">Iron transport</keyword>
<evidence type="ECO:0000256" key="13">
    <source>
        <dbReference type="RuleBase" id="RU003357"/>
    </source>
</evidence>
<evidence type="ECO:0000256" key="2">
    <source>
        <dbReference type="ARBA" id="ARBA00009810"/>
    </source>
</evidence>
<sequence>MLAGAQAVQAQARQQVSFNLPAGPLPAALAAFGRQAGLQVTYRPEIASGKRSPGLSGALPPDMALGRLLQGSGLAYRFTGARTVAIVDPAAPGDVGAVADGSTLLGAINVTAGGGNPVERPYETPGATAYISEENIERFRGSNPADMFQGTPGVMSGEARNAGSAIDVNIRGMQGMGRVEVTVDGAENAVTVYQGYQGISNRTFVDPDLLAGIDITKGSDVASNGIAGTVAMRTLDAGDIVKEGNRFGVRLKGGFGTNTRSPKDGAVSGYDWPSGQPDAPTPSPDGMNRPSFLTPTSGSGSVVGAYKGDRIDLLAAYAYRKRGNYYAGEEGPGAEPVNIGPREYCTAWGNCSQVEDYYVNGGLTNYRPGEEVLNTQLETESWLGKATVRFGDGHSLKLGYTGFRSEAGDRLASRLTSGSSQATQQPQTAGTRLDTGTLHYNWQPDDNDLIALKANLWFTHLELRNPKRTGFTLPEPGDFRPGSDSDLWGGEIANTSRLSTGFGAVDVDYGISYRGEDTRPSPGTKEAETWLDLRDGIRHEVAGFAKMAWQARDWLTVEAGLRYAHVWSKDRNDPYLERNYTYDSSFNDGGFSPSVGVTVEPVDWAQLYVRYSNVMRAPSIIESVSAFTMNVNENLRPERSSNWEIGANLIGDGLIAAGDRGMVKLGYFNWVVDNYIAREWYTYPNGSMGMRIFNIDSASFSGLELSGRYEIGGFAAELAANYYLDVEFCRTADSCESKSLYADYATNQVPPEYSVDLTLSQRFFGDALTVGGRVSHIGPRAVGHGDVTGQGMSQFITKIDWKPYTLFDVFAEYRFNENFTASARIENLMDKYYVDPLSLVNQPGPGRTFYASLTASF</sequence>
<dbReference type="InterPro" id="IPR037066">
    <property type="entry name" value="Plug_dom_sf"/>
</dbReference>
<feature type="region of interest" description="Disordered" evidence="14">
    <location>
        <begin position="251"/>
        <end position="299"/>
    </location>
</feature>
<evidence type="ECO:0000256" key="4">
    <source>
        <dbReference type="ARBA" id="ARBA00022452"/>
    </source>
</evidence>
<evidence type="ECO:0000256" key="11">
    <source>
        <dbReference type="ARBA" id="ARBA00023237"/>
    </source>
</evidence>
<evidence type="ECO:0000256" key="9">
    <source>
        <dbReference type="ARBA" id="ARBA00023136"/>
    </source>
</evidence>
<evidence type="ECO:0000256" key="6">
    <source>
        <dbReference type="ARBA" id="ARBA00022692"/>
    </source>
</evidence>
<dbReference type="GO" id="GO:0009279">
    <property type="term" value="C:cell outer membrane"/>
    <property type="evidence" value="ECO:0007669"/>
    <property type="project" value="UniProtKB-SubCell"/>
</dbReference>
<dbReference type="Pfam" id="PF07660">
    <property type="entry name" value="STN"/>
    <property type="match status" value="1"/>
</dbReference>
<dbReference type="InterPro" id="IPR011662">
    <property type="entry name" value="Secretin/TonB_short_N"/>
</dbReference>
<dbReference type="Proteomes" id="UP000593594">
    <property type="component" value="Chromosome"/>
</dbReference>
<keyword evidence="7" id="KW-0408">Iron</keyword>
<dbReference type="GO" id="GO:0015344">
    <property type="term" value="F:siderophore uptake transmembrane transporter activity"/>
    <property type="evidence" value="ECO:0007669"/>
    <property type="project" value="TreeGrafter"/>
</dbReference>
<dbReference type="EMBL" id="CP058214">
    <property type="protein sequence ID" value="QPC45328.1"/>
    <property type="molecule type" value="Genomic_DNA"/>
</dbReference>
<dbReference type="InterPro" id="IPR036942">
    <property type="entry name" value="Beta-barrel_TonB_sf"/>
</dbReference>
<keyword evidence="11 12" id="KW-0998">Cell outer membrane</keyword>
<dbReference type="Pfam" id="PF00593">
    <property type="entry name" value="TonB_dep_Rec_b-barrel"/>
    <property type="match status" value="1"/>
</dbReference>
<evidence type="ECO:0000256" key="8">
    <source>
        <dbReference type="ARBA" id="ARBA00023077"/>
    </source>
</evidence>
<dbReference type="CDD" id="cd01347">
    <property type="entry name" value="ligand_gated_channel"/>
    <property type="match status" value="1"/>
</dbReference>
<dbReference type="PANTHER" id="PTHR30069">
    <property type="entry name" value="TONB-DEPENDENT OUTER MEMBRANE RECEPTOR"/>
    <property type="match status" value="1"/>
</dbReference>
<evidence type="ECO:0000256" key="7">
    <source>
        <dbReference type="ARBA" id="ARBA00023004"/>
    </source>
</evidence>
<gene>
    <name evidence="16" type="ORF">HW532_13090</name>
</gene>
<evidence type="ECO:0000256" key="1">
    <source>
        <dbReference type="ARBA" id="ARBA00004571"/>
    </source>
</evidence>
<dbReference type="Gene3D" id="2.40.170.20">
    <property type="entry name" value="TonB-dependent receptor, beta-barrel domain"/>
    <property type="match status" value="1"/>
</dbReference>
<keyword evidence="5" id="KW-0406">Ion transport</keyword>
<evidence type="ECO:0000256" key="14">
    <source>
        <dbReference type="SAM" id="MobiDB-lite"/>
    </source>
</evidence>
<accession>A0A7S8HEF0</accession>
<reference evidence="16 17" key="1">
    <citation type="submission" date="2020-06" db="EMBL/GenBank/DDBJ databases">
        <title>Genome sequence of 2 isolates from Red Sea Mangroves.</title>
        <authorList>
            <person name="Sefrji F."/>
            <person name="Michoud G."/>
            <person name="Merlino G."/>
            <person name="Daffonchio D."/>
        </authorList>
    </citation>
    <scope>NUCLEOTIDE SEQUENCE [LARGE SCALE GENOMIC DNA]</scope>
    <source>
        <strain evidence="16 17">R1DC25</strain>
    </source>
</reference>
<keyword evidence="9 12" id="KW-0472">Membrane</keyword>
<dbReference type="AlphaFoldDB" id="A0A7S8HEF0"/>
<evidence type="ECO:0000313" key="16">
    <source>
        <dbReference type="EMBL" id="QPC45328.1"/>
    </source>
</evidence>
<dbReference type="InterPro" id="IPR000531">
    <property type="entry name" value="Beta-barrel_TonB"/>
</dbReference>
<dbReference type="PANTHER" id="PTHR30069:SF41">
    <property type="entry name" value="HEME_HEMOPEXIN UTILIZATION PROTEIN C"/>
    <property type="match status" value="1"/>
</dbReference>
<organism evidence="16 17">
    <name type="scientific">Kaustia mangrovi</name>
    <dbReference type="NCBI Taxonomy" id="2593653"/>
    <lineage>
        <taxon>Bacteria</taxon>
        <taxon>Pseudomonadati</taxon>
        <taxon>Pseudomonadota</taxon>
        <taxon>Alphaproteobacteria</taxon>
        <taxon>Hyphomicrobiales</taxon>
        <taxon>Parvibaculaceae</taxon>
        <taxon>Kaustia</taxon>
    </lineage>
</organism>
<proteinExistence type="inferred from homology"/>
<dbReference type="PROSITE" id="PS52016">
    <property type="entry name" value="TONB_DEPENDENT_REC_3"/>
    <property type="match status" value="1"/>
</dbReference>
<keyword evidence="8 13" id="KW-0798">TonB box</keyword>
<comment type="subcellular location">
    <subcellularLocation>
        <location evidence="1 12">Cell outer membrane</location>
        <topology evidence="1 12">Multi-pass membrane protein</topology>
    </subcellularLocation>
</comment>
<name>A0A7S8HEF0_9HYPH</name>
<dbReference type="Pfam" id="PF07715">
    <property type="entry name" value="Plug"/>
    <property type="match status" value="1"/>
</dbReference>
<dbReference type="GO" id="GO:0044718">
    <property type="term" value="P:siderophore transmembrane transport"/>
    <property type="evidence" value="ECO:0007669"/>
    <property type="project" value="TreeGrafter"/>
</dbReference>
<evidence type="ECO:0000256" key="10">
    <source>
        <dbReference type="ARBA" id="ARBA00023170"/>
    </source>
</evidence>
<feature type="domain" description="Secretin/TonB short N-terminal" evidence="15">
    <location>
        <begin position="38"/>
        <end position="89"/>
    </location>
</feature>
<keyword evidence="17" id="KW-1185">Reference proteome</keyword>
<dbReference type="SUPFAM" id="SSF56935">
    <property type="entry name" value="Porins"/>
    <property type="match status" value="1"/>
</dbReference>
<keyword evidence="10 16" id="KW-0675">Receptor</keyword>
<evidence type="ECO:0000256" key="12">
    <source>
        <dbReference type="PROSITE-ProRule" id="PRU01360"/>
    </source>
</evidence>
<keyword evidence="6 12" id="KW-0812">Transmembrane</keyword>
<evidence type="ECO:0000256" key="3">
    <source>
        <dbReference type="ARBA" id="ARBA00022448"/>
    </source>
</evidence>
<dbReference type="InterPro" id="IPR012910">
    <property type="entry name" value="Plug_dom"/>
</dbReference>
<protein>
    <submittedName>
        <fullName evidence="16">TonB-dependent receptor</fullName>
    </submittedName>
</protein>
<evidence type="ECO:0000259" key="15">
    <source>
        <dbReference type="SMART" id="SM00965"/>
    </source>
</evidence>
<comment type="similarity">
    <text evidence="2 12 13">Belongs to the TonB-dependent receptor family.</text>
</comment>
<keyword evidence="4 12" id="KW-1134">Transmembrane beta strand</keyword>
<keyword evidence="3 12" id="KW-0813">Transport</keyword>
<dbReference type="Gene3D" id="2.170.130.10">
    <property type="entry name" value="TonB-dependent receptor, plug domain"/>
    <property type="match status" value="1"/>
</dbReference>
<dbReference type="InterPro" id="IPR039426">
    <property type="entry name" value="TonB-dep_rcpt-like"/>
</dbReference>
<dbReference type="Gene3D" id="3.55.50.30">
    <property type="match status" value="1"/>
</dbReference>
<dbReference type="SMART" id="SM00965">
    <property type="entry name" value="STN"/>
    <property type="match status" value="1"/>
</dbReference>
<evidence type="ECO:0000256" key="5">
    <source>
        <dbReference type="ARBA" id="ARBA00022496"/>
    </source>
</evidence>
<evidence type="ECO:0000313" key="17">
    <source>
        <dbReference type="Proteomes" id="UP000593594"/>
    </source>
</evidence>
<dbReference type="KEGG" id="kmn:HW532_13090"/>